<dbReference type="GO" id="GO:0006310">
    <property type="term" value="P:DNA recombination"/>
    <property type="evidence" value="ECO:0007669"/>
    <property type="project" value="UniProtKB-KW"/>
</dbReference>
<dbReference type="AlphaFoldDB" id="A0A811T5I9"/>
<dbReference type="Gene3D" id="1.10.443.10">
    <property type="entry name" value="Intergrase catalytic core"/>
    <property type="match status" value="1"/>
</dbReference>
<sequence length="113" mass="12725">MPTPNNFTTSVVLSQEEIFQILSSVSNIKHKAILILIYSAGLRMSEVVKLKPEDIDTERTLIHIKGGKGRKDRYTILLDTAMNTIELHMNANNPGKWFFPSQKADSHVTTRTA</sequence>
<dbReference type="GO" id="GO:0003677">
    <property type="term" value="F:DNA binding"/>
    <property type="evidence" value="ECO:0007669"/>
    <property type="project" value="InterPro"/>
</dbReference>
<dbReference type="InterPro" id="IPR002104">
    <property type="entry name" value="Integrase_catalytic"/>
</dbReference>
<dbReference type="Proteomes" id="UP000603056">
    <property type="component" value="Unassembled WGS sequence"/>
</dbReference>
<reference evidence="3" key="1">
    <citation type="submission" date="2020-10" db="EMBL/GenBank/DDBJ databases">
        <authorList>
            <person name="Hahn C.J."/>
            <person name="Laso-Perez R."/>
            <person name="Vulcano F."/>
            <person name="Vaziourakis K.-M."/>
            <person name="Stokke R."/>
            <person name="Steen I.H."/>
            <person name="Teske A."/>
            <person name="Boetius A."/>
            <person name="Liebeke M."/>
            <person name="Amann R."/>
            <person name="Knittel K."/>
        </authorList>
    </citation>
    <scope>NUCLEOTIDE SEQUENCE</scope>
    <source>
        <strain evidence="3">Gfbio:e3339647-f889-4370-9287-4fb5cb688e4c:AG394J04_GoMArc1</strain>
    </source>
</reference>
<evidence type="ECO:0000313" key="4">
    <source>
        <dbReference type="Proteomes" id="UP000603056"/>
    </source>
</evidence>
<comment type="caution">
    <text evidence="3">The sequence shown here is derived from an EMBL/GenBank/DDBJ whole genome shotgun (WGS) entry which is preliminary data.</text>
</comment>
<dbReference type="PROSITE" id="PS51898">
    <property type="entry name" value="TYR_RECOMBINASE"/>
    <property type="match status" value="1"/>
</dbReference>
<proteinExistence type="predicted"/>
<dbReference type="InterPro" id="IPR011010">
    <property type="entry name" value="DNA_brk_join_enz"/>
</dbReference>
<dbReference type="Pfam" id="PF00589">
    <property type="entry name" value="Phage_integrase"/>
    <property type="match status" value="1"/>
</dbReference>
<feature type="domain" description="Tyr recombinase" evidence="2">
    <location>
        <begin position="8"/>
        <end position="113"/>
    </location>
</feature>
<evidence type="ECO:0000313" key="3">
    <source>
        <dbReference type="EMBL" id="CAD6492596.1"/>
    </source>
</evidence>
<keyword evidence="1" id="KW-0233">DNA recombination</keyword>
<dbReference type="EMBL" id="CAJHIP010000010">
    <property type="protein sequence ID" value="CAD6492596.1"/>
    <property type="molecule type" value="Genomic_DNA"/>
</dbReference>
<accession>A0A811T5I9</accession>
<gene>
    <name evidence="3" type="primary">xerC</name>
    <name evidence="3" type="ORF">FFODKBPE_00344</name>
</gene>
<organism evidence="3 4">
    <name type="scientific">Candidatus Argoarchaeum ethanivorans</name>
    <dbReference type="NCBI Taxonomy" id="2608793"/>
    <lineage>
        <taxon>Archaea</taxon>
        <taxon>Methanobacteriati</taxon>
        <taxon>Methanobacteriota</taxon>
        <taxon>Stenosarchaea group</taxon>
        <taxon>Methanomicrobia</taxon>
        <taxon>Methanosarcinales</taxon>
        <taxon>Methanosarcinales incertae sedis</taxon>
        <taxon>GOM Arc I cluster</taxon>
        <taxon>Candidatus Argoarchaeum</taxon>
    </lineage>
</organism>
<evidence type="ECO:0000256" key="1">
    <source>
        <dbReference type="ARBA" id="ARBA00023172"/>
    </source>
</evidence>
<dbReference type="SUPFAM" id="SSF56349">
    <property type="entry name" value="DNA breaking-rejoining enzymes"/>
    <property type="match status" value="1"/>
</dbReference>
<name>A0A811T5I9_9EURY</name>
<protein>
    <submittedName>
        <fullName evidence="3">Tyrosine recombinase XerC</fullName>
    </submittedName>
</protein>
<evidence type="ECO:0000259" key="2">
    <source>
        <dbReference type="PROSITE" id="PS51898"/>
    </source>
</evidence>
<dbReference type="InterPro" id="IPR013762">
    <property type="entry name" value="Integrase-like_cat_sf"/>
</dbReference>
<dbReference type="GO" id="GO:0015074">
    <property type="term" value="P:DNA integration"/>
    <property type="evidence" value="ECO:0007669"/>
    <property type="project" value="InterPro"/>
</dbReference>